<accession>A0A037ZLN5</accession>
<comment type="caution">
    <text evidence="2">The sequence shown here is derived from an EMBL/GenBank/DDBJ whole genome shotgun (WGS) entry which is preliminary data.</text>
</comment>
<evidence type="ECO:0000256" key="1">
    <source>
        <dbReference type="SAM" id="Phobius"/>
    </source>
</evidence>
<dbReference type="Proteomes" id="UP000026249">
    <property type="component" value="Unassembled WGS sequence"/>
</dbReference>
<dbReference type="Pfam" id="PF10658">
    <property type="entry name" value="DUF2484"/>
    <property type="match status" value="1"/>
</dbReference>
<name>A0A037ZLN5_9RHOB</name>
<feature type="transmembrane region" description="Helical" evidence="1">
    <location>
        <begin position="43"/>
        <end position="64"/>
    </location>
</feature>
<dbReference type="EMBL" id="JFKE01000004">
    <property type="protein sequence ID" value="KAJ55751.1"/>
    <property type="molecule type" value="Genomic_DNA"/>
</dbReference>
<evidence type="ECO:0008006" key="4">
    <source>
        <dbReference type="Google" id="ProtNLM"/>
    </source>
</evidence>
<keyword evidence="1" id="KW-1133">Transmembrane helix</keyword>
<proteinExistence type="predicted"/>
<dbReference type="RefSeq" id="WP_035259651.1">
    <property type="nucleotide sequence ID" value="NZ_JFKE01000004.1"/>
</dbReference>
<dbReference type="OrthoDB" id="7869914at2"/>
<keyword evidence="1" id="KW-0472">Membrane</keyword>
<organism evidence="2 3">
    <name type="scientific">Actibacterium mucosum KCTC 23349</name>
    <dbReference type="NCBI Taxonomy" id="1454373"/>
    <lineage>
        <taxon>Bacteria</taxon>
        <taxon>Pseudomonadati</taxon>
        <taxon>Pseudomonadota</taxon>
        <taxon>Alphaproteobacteria</taxon>
        <taxon>Rhodobacterales</taxon>
        <taxon>Roseobacteraceae</taxon>
        <taxon>Actibacterium</taxon>
    </lineage>
</organism>
<sequence>MTYSLIVAFIWVLAATVTAWMPMRIQVRVGWPLLLSAPLVIGYLGYELGIWVGVAAAAGFVSMFRNPLVYLTKRALGRVPPFDPKEHEP</sequence>
<dbReference type="STRING" id="1454373.ACMU_13775"/>
<keyword evidence="1" id="KW-0812">Transmembrane</keyword>
<dbReference type="InterPro" id="IPR018919">
    <property type="entry name" value="DUF2484"/>
</dbReference>
<protein>
    <recommendedName>
        <fullName evidence="4">UDP-N-acetylmuramate--alanine ligase</fullName>
    </recommendedName>
</protein>
<keyword evidence="3" id="KW-1185">Reference proteome</keyword>
<reference evidence="2 3" key="1">
    <citation type="submission" date="2014-03" db="EMBL/GenBank/DDBJ databases">
        <title>Draft Genome Sequence of Actibacterium mucosum KCTC 23349, a Marine Alphaproteobacterium with Complex Ionic Requirements Isolated from Mediterranean Seawater at Malvarrosa Beach, Valencia, Spain.</title>
        <authorList>
            <person name="Arahal D.R."/>
            <person name="Shao Z."/>
            <person name="Lai Q."/>
            <person name="Pujalte M.J."/>
        </authorList>
    </citation>
    <scope>NUCLEOTIDE SEQUENCE [LARGE SCALE GENOMIC DNA]</scope>
    <source>
        <strain evidence="2 3">KCTC 23349</strain>
    </source>
</reference>
<evidence type="ECO:0000313" key="2">
    <source>
        <dbReference type="EMBL" id="KAJ55751.1"/>
    </source>
</evidence>
<evidence type="ECO:0000313" key="3">
    <source>
        <dbReference type="Proteomes" id="UP000026249"/>
    </source>
</evidence>
<gene>
    <name evidence="2" type="ORF">ACMU_13775</name>
</gene>
<dbReference type="AlphaFoldDB" id="A0A037ZLN5"/>